<organism evidence="1 2">
    <name type="scientific">Chitinophaga tropicalis</name>
    <dbReference type="NCBI Taxonomy" id="2683588"/>
    <lineage>
        <taxon>Bacteria</taxon>
        <taxon>Pseudomonadati</taxon>
        <taxon>Bacteroidota</taxon>
        <taxon>Chitinophagia</taxon>
        <taxon>Chitinophagales</taxon>
        <taxon>Chitinophagaceae</taxon>
        <taxon>Chitinophaga</taxon>
    </lineage>
</organism>
<keyword evidence="2" id="KW-1185">Reference proteome</keyword>
<gene>
    <name evidence="1" type="ORF">GO493_16155</name>
</gene>
<dbReference type="RefSeq" id="WP_157307243.1">
    <property type="nucleotide sequence ID" value="NZ_WRXN01000006.1"/>
</dbReference>
<comment type="caution">
    <text evidence="1">The sequence shown here is derived from an EMBL/GenBank/DDBJ whole genome shotgun (WGS) entry which is preliminary data.</text>
</comment>
<dbReference type="EMBL" id="WRXN01000006">
    <property type="protein sequence ID" value="MVT09805.1"/>
    <property type="molecule type" value="Genomic_DNA"/>
</dbReference>
<accession>A0A7K1U740</accession>
<evidence type="ECO:0008006" key="3">
    <source>
        <dbReference type="Google" id="ProtNLM"/>
    </source>
</evidence>
<proteinExistence type="predicted"/>
<dbReference type="Proteomes" id="UP000461730">
    <property type="component" value="Unassembled WGS sequence"/>
</dbReference>
<evidence type="ECO:0000313" key="2">
    <source>
        <dbReference type="Proteomes" id="UP000461730"/>
    </source>
</evidence>
<sequence length="342" mass="39354">METKDYVFIQANTQYLLGRQSTDDFYERFCNNREWHGADMAMTTDDVMALHRITDEHNVIEKAQGQPFVFCSFHYGPYYHLAMLLNRLGVSCVLSGNAQASLKQYLPEGIDYIDSGKPDAGVDFLERLSNGQSVFIMLDGGHIAPQDFITRKAFKEIPFLDRTCFVRKGMAYTAWLANVPIVPVIAVRQPDGGIDTTFYAPVQPEKKVKNMDAFSQEALTTCFSLFEPYITYDPAQWESWPHWHYFMKLPEAQTAFPMARPFFPEYEYGFNAERYGLYQQDNKYYLADKESFSGFSISATLYEHFRRLKHLPAKGETLAVLIKPSLIEELISKQILIIKHGL</sequence>
<reference evidence="1 2" key="1">
    <citation type="submission" date="2019-12" db="EMBL/GenBank/DDBJ databases">
        <title>Chitinophaga sp. strain ysch24 (GDMCC 1.1355), whole genome shotgun sequence.</title>
        <authorList>
            <person name="Zhang X."/>
        </authorList>
    </citation>
    <scope>NUCLEOTIDE SEQUENCE [LARGE SCALE GENOMIC DNA]</scope>
    <source>
        <strain evidence="2">ysch24</strain>
    </source>
</reference>
<dbReference type="AlphaFoldDB" id="A0A7K1U740"/>
<evidence type="ECO:0000313" key="1">
    <source>
        <dbReference type="EMBL" id="MVT09805.1"/>
    </source>
</evidence>
<protein>
    <recommendedName>
        <fullName evidence="3">Lipid A biosynthesis acyltransferase</fullName>
    </recommendedName>
</protein>
<name>A0A7K1U740_9BACT</name>